<reference evidence="1 2" key="1">
    <citation type="submission" date="2016-06" db="EMBL/GenBank/DDBJ databases">
        <title>Draft genome of Moraxella atlantae CCUG 66109.</title>
        <authorList>
            <person name="Salva-Serra F."/>
            <person name="Engstrom-Jakobsson H."/>
            <person name="Thorell K."/>
            <person name="Gonzales-Siles L."/>
            <person name="Karlsson R."/>
            <person name="Boulund F."/>
            <person name="Engstrand L."/>
            <person name="Kristiansson E."/>
            <person name="Moore E."/>
        </authorList>
    </citation>
    <scope>NUCLEOTIDE SEQUENCE [LARGE SCALE GENOMIC DNA]</scope>
    <source>
        <strain evidence="1 2">CCUG 66109</strain>
    </source>
</reference>
<dbReference type="EMBL" id="LZMZ01000002">
    <property type="protein sequence ID" value="OBX80998.1"/>
    <property type="molecule type" value="Genomic_DNA"/>
</dbReference>
<dbReference type="Proteomes" id="UP000092508">
    <property type="component" value="Unassembled WGS sequence"/>
</dbReference>
<dbReference type="RefSeq" id="WP_067234122.1">
    <property type="nucleotide sequence ID" value="NZ_LZMZ01000002.1"/>
</dbReference>
<name>A0A1B8QG61_9GAMM</name>
<dbReference type="AlphaFoldDB" id="A0A1B8QG61"/>
<organism evidence="1 2">
    <name type="scientific">Faucicola atlantae</name>
    <dbReference type="NCBI Taxonomy" id="34059"/>
    <lineage>
        <taxon>Bacteria</taxon>
        <taxon>Pseudomonadati</taxon>
        <taxon>Pseudomonadota</taxon>
        <taxon>Gammaproteobacteria</taxon>
        <taxon>Moraxellales</taxon>
        <taxon>Moraxellaceae</taxon>
        <taxon>Faucicola</taxon>
    </lineage>
</organism>
<accession>A0A1B8QG61</accession>
<evidence type="ECO:0000313" key="2">
    <source>
        <dbReference type="Proteomes" id="UP000092508"/>
    </source>
</evidence>
<evidence type="ECO:0000313" key="1">
    <source>
        <dbReference type="EMBL" id="OBX80998.1"/>
    </source>
</evidence>
<proteinExistence type="predicted"/>
<comment type="caution">
    <text evidence="1">The sequence shown here is derived from an EMBL/GenBank/DDBJ whole genome shotgun (WGS) entry which is preliminary data.</text>
</comment>
<gene>
    <name evidence="1" type="ORF">A9308_01855</name>
</gene>
<evidence type="ECO:0008006" key="3">
    <source>
        <dbReference type="Google" id="ProtNLM"/>
    </source>
</evidence>
<dbReference type="STRING" id="34059.A9308_01855"/>
<protein>
    <recommendedName>
        <fullName evidence="3">EcsC protein family</fullName>
    </recommendedName>
</protein>
<dbReference type="OrthoDB" id="6655750at2"/>
<sequence>MANLTHTIFGKTRDGLNALGERLATFTDSSDLPKDMLQDLDLTTLRDDIRAHKNAFHDQIPALSAKLMGKTPLSRYQKYADRFVPQSLFDKASDSVFMRVGKLAQSWADTDLHNNPQFGKQLSTAERDALAEEIANQNRALATLGSVSNFAGLLGILGDTFWLLAVCLRHIFQISYVYDRPLTGSTGVVLAYEILSKVNLKKLQEKQTLLAGLGLFEAMTDDTLAENQDLLDNSTIAQLFSAFDEIAENINLNLERFNVGILHKVLPITAVGIGTAYNNQIIHEVIAVTQAIFADHTTKQDQPDQLTHKQPAHPSA</sequence>